<feature type="region of interest" description="Disordered" evidence="1">
    <location>
        <begin position="128"/>
        <end position="157"/>
    </location>
</feature>
<name>A0A517KW75_9PEZI</name>
<dbReference type="GO" id="GO:0043130">
    <property type="term" value="F:ubiquitin binding"/>
    <property type="evidence" value="ECO:0007669"/>
    <property type="project" value="TreeGrafter"/>
</dbReference>
<dbReference type="Gene3D" id="3.10.20.90">
    <property type="entry name" value="Phosphatidylinositol 3-kinase Catalytic Subunit, Chain A, domain 1"/>
    <property type="match status" value="1"/>
</dbReference>
<dbReference type="Pfam" id="PF14555">
    <property type="entry name" value="UBA_4"/>
    <property type="match status" value="1"/>
</dbReference>
<evidence type="ECO:0000259" key="2">
    <source>
        <dbReference type="SMART" id="SM00594"/>
    </source>
</evidence>
<dbReference type="Proteomes" id="UP000316270">
    <property type="component" value="Chromosome 1"/>
</dbReference>
<feature type="domain" description="UAS" evidence="2">
    <location>
        <begin position="228"/>
        <end position="359"/>
    </location>
</feature>
<dbReference type="CDD" id="cd02958">
    <property type="entry name" value="UAS"/>
    <property type="match status" value="1"/>
</dbReference>
<dbReference type="SUPFAM" id="SSF54236">
    <property type="entry name" value="Ubiquitin-like"/>
    <property type="match status" value="1"/>
</dbReference>
<evidence type="ECO:0000313" key="4">
    <source>
        <dbReference type="Proteomes" id="UP000316270"/>
    </source>
</evidence>
<dbReference type="PANTHER" id="PTHR23322">
    <property type="entry name" value="FAS-ASSOCIATED PROTEIN"/>
    <property type="match status" value="1"/>
</dbReference>
<dbReference type="Gene3D" id="3.40.30.10">
    <property type="entry name" value="Glutaredoxin"/>
    <property type="match status" value="1"/>
</dbReference>
<dbReference type="InterPro" id="IPR036249">
    <property type="entry name" value="Thioredoxin-like_sf"/>
</dbReference>
<evidence type="ECO:0000313" key="3">
    <source>
        <dbReference type="EMBL" id="QDS67631.1"/>
    </source>
</evidence>
<dbReference type="InterPro" id="IPR050730">
    <property type="entry name" value="UBX_domain-protein"/>
</dbReference>
<feature type="region of interest" description="Disordered" evidence="1">
    <location>
        <begin position="42"/>
        <end position="112"/>
    </location>
</feature>
<dbReference type="PROSITE" id="PS50330">
    <property type="entry name" value="UIM"/>
    <property type="match status" value="1"/>
</dbReference>
<dbReference type="Pfam" id="PF13899">
    <property type="entry name" value="Thioredoxin_7"/>
    <property type="match status" value="1"/>
</dbReference>
<feature type="compositionally biased region" description="Pro residues" evidence="1">
    <location>
        <begin position="52"/>
        <end position="65"/>
    </location>
</feature>
<dbReference type="AlphaFoldDB" id="A0A517KW75"/>
<dbReference type="OrthoDB" id="270602at2759"/>
<feature type="compositionally biased region" description="Low complexity" evidence="1">
    <location>
        <begin position="440"/>
        <end position="450"/>
    </location>
</feature>
<organism evidence="3 4">
    <name type="scientific">Venturia effusa</name>
    <dbReference type="NCBI Taxonomy" id="50376"/>
    <lineage>
        <taxon>Eukaryota</taxon>
        <taxon>Fungi</taxon>
        <taxon>Dikarya</taxon>
        <taxon>Ascomycota</taxon>
        <taxon>Pezizomycotina</taxon>
        <taxon>Dothideomycetes</taxon>
        <taxon>Pleosporomycetidae</taxon>
        <taxon>Venturiales</taxon>
        <taxon>Venturiaceae</taxon>
        <taxon>Venturia</taxon>
    </lineage>
</organism>
<dbReference type="InterPro" id="IPR003903">
    <property type="entry name" value="UIM_dom"/>
</dbReference>
<proteinExistence type="predicted"/>
<dbReference type="GO" id="GO:0043161">
    <property type="term" value="P:proteasome-mediated ubiquitin-dependent protein catabolic process"/>
    <property type="evidence" value="ECO:0007669"/>
    <property type="project" value="TreeGrafter"/>
</dbReference>
<feature type="region of interest" description="Disordered" evidence="1">
    <location>
        <begin position="404"/>
        <end position="457"/>
    </location>
</feature>
<dbReference type="SMART" id="SM00594">
    <property type="entry name" value="UAS"/>
    <property type="match status" value="1"/>
</dbReference>
<dbReference type="Pfam" id="PF00789">
    <property type="entry name" value="UBX"/>
    <property type="match status" value="1"/>
</dbReference>
<feature type="compositionally biased region" description="Basic and acidic residues" evidence="1">
    <location>
        <begin position="411"/>
        <end position="420"/>
    </location>
</feature>
<protein>
    <recommendedName>
        <fullName evidence="2">UAS domain-containing protein</fullName>
    </recommendedName>
</protein>
<feature type="compositionally biased region" description="Low complexity" evidence="1">
    <location>
        <begin position="169"/>
        <end position="186"/>
    </location>
</feature>
<feature type="region of interest" description="Disordered" evidence="1">
    <location>
        <begin position="169"/>
        <end position="206"/>
    </location>
</feature>
<evidence type="ECO:0000256" key="1">
    <source>
        <dbReference type="SAM" id="MobiDB-lite"/>
    </source>
</evidence>
<feature type="compositionally biased region" description="Acidic residues" evidence="1">
    <location>
        <begin position="82"/>
        <end position="98"/>
    </location>
</feature>
<dbReference type="InterPro" id="IPR001012">
    <property type="entry name" value="UBX_dom"/>
</dbReference>
<keyword evidence="4" id="KW-1185">Reference proteome</keyword>
<dbReference type="EMBL" id="CP042185">
    <property type="protein sequence ID" value="QDS67631.1"/>
    <property type="molecule type" value="Genomic_DNA"/>
</dbReference>
<dbReference type="InterPro" id="IPR006577">
    <property type="entry name" value="UAS"/>
</dbReference>
<dbReference type="Gene3D" id="1.10.8.10">
    <property type="entry name" value="DNA helicase RuvA subunit, C-terminal domain"/>
    <property type="match status" value="1"/>
</dbReference>
<dbReference type="SUPFAM" id="SSF52833">
    <property type="entry name" value="Thioredoxin-like"/>
    <property type="match status" value="1"/>
</dbReference>
<feature type="compositionally biased region" description="Polar residues" evidence="1">
    <location>
        <begin position="188"/>
        <end position="197"/>
    </location>
</feature>
<dbReference type="PANTHER" id="PTHR23322:SF6">
    <property type="entry name" value="UBX DOMAIN-CONTAINING PROTEIN 7"/>
    <property type="match status" value="1"/>
</dbReference>
<dbReference type="InterPro" id="IPR029071">
    <property type="entry name" value="Ubiquitin-like_domsf"/>
</dbReference>
<reference evidence="3 4" key="1">
    <citation type="submission" date="2019-07" db="EMBL/GenBank/DDBJ databases">
        <title>Finished genome of Venturia effusa.</title>
        <authorList>
            <person name="Young C.A."/>
            <person name="Cox M.P."/>
            <person name="Ganley A.R.D."/>
            <person name="David W.J."/>
        </authorList>
    </citation>
    <scope>NUCLEOTIDE SEQUENCE [LARGE SCALE GENOMIC DNA]</scope>
    <source>
        <strain evidence="4">albino</strain>
    </source>
</reference>
<dbReference type="GO" id="GO:0005634">
    <property type="term" value="C:nucleus"/>
    <property type="evidence" value="ECO:0007669"/>
    <property type="project" value="TreeGrafter"/>
</dbReference>
<dbReference type="STRING" id="50376.A0A517KW75"/>
<sequence>MADEPLSYFIELTGASPAQAQQYMSLADDVVEQAIQLYFETGGSLATEAPPTSAPPQSAPRPPPNRSRGYTEDEDGVVHLESDEEEEEEHDDDFDMDGTGETAPAAGHSVEDDEAIARRMQEEMYAAAGRDPEGVRAPIARQTQTLVGPGSESYGNDDDIEAMIAHHSAQRAARAQRNAGASSRGGIFTQQDVQSSVWEDRDADPETRAAALARATGGRSTASNKAASLAEMFRPPFEIIQRIPLEHAREEGKDKKKWILVNVQDPSIFDCQVLNRDLWKDERVVAVIKESFIFLQYSKEDPRGQSYMQYYFAASRDVQDAYPHIAIIDPRTGEQVKTWSGRPVPQAGEFLEALVEFLDRYSLDDMKKNPVAKRKADQSKKIDVTRLSEEEQLELAMQASLGNGGASLAPKVDDPDDLTKSMDFGSASGKGKAVEGAEVTPSTAAAPASPFSLIPSDRPHIEPPPGPETTRIQFRQAQGRIVRRFGLDEPVSRIFEWLKAEPAEGKAGIEFDLMFMGKNLMDLIDQTIEEAGLKNGSVNMEYLGQDEE</sequence>
<gene>
    <name evidence="3" type="ORF">FKW77_004457</name>
</gene>
<accession>A0A517KW75</accession>